<evidence type="ECO:0000313" key="2">
    <source>
        <dbReference type="EMBL" id="MBF9196873.1"/>
    </source>
</evidence>
<accession>A0ABS0HTQ5</accession>
<protein>
    <recommendedName>
        <fullName evidence="4">YtxH domain-containing protein</fullName>
    </recommendedName>
</protein>
<evidence type="ECO:0000313" key="3">
    <source>
        <dbReference type="Proteomes" id="UP000611708"/>
    </source>
</evidence>
<dbReference type="EMBL" id="JADQDN010000005">
    <property type="protein sequence ID" value="MBF9196873.1"/>
    <property type="molecule type" value="Genomic_DNA"/>
</dbReference>
<sequence>MIRMAVVRLRMKEAYTVGGLLPGPKINWRQLPLIIISGLLIGAIFGGAIKAFAPEQTTVVARVKPRS</sequence>
<reference evidence="2 3" key="1">
    <citation type="submission" date="2020-11" db="EMBL/GenBank/DDBJ databases">
        <authorList>
            <person name="Kim M.K."/>
        </authorList>
    </citation>
    <scope>NUCLEOTIDE SEQUENCE [LARGE SCALE GENOMIC DNA]</scope>
    <source>
        <strain evidence="2 3">BT290</strain>
    </source>
</reference>
<comment type="caution">
    <text evidence="2">The sequence shown here is derived from an EMBL/GenBank/DDBJ whole genome shotgun (WGS) entry which is preliminary data.</text>
</comment>
<dbReference type="Proteomes" id="UP000611708">
    <property type="component" value="Unassembled WGS sequence"/>
</dbReference>
<keyword evidence="3" id="KW-1185">Reference proteome</keyword>
<evidence type="ECO:0008006" key="4">
    <source>
        <dbReference type="Google" id="ProtNLM"/>
    </source>
</evidence>
<keyword evidence="1" id="KW-1133">Transmembrane helix</keyword>
<feature type="transmembrane region" description="Helical" evidence="1">
    <location>
        <begin position="31"/>
        <end position="53"/>
    </location>
</feature>
<keyword evidence="1" id="KW-0472">Membrane</keyword>
<name>A0ABS0HTQ5_9HYPH</name>
<proteinExistence type="predicted"/>
<evidence type="ECO:0000256" key="1">
    <source>
        <dbReference type="SAM" id="Phobius"/>
    </source>
</evidence>
<organism evidence="2 3">
    <name type="scientific">Microvirga terrestris</name>
    <dbReference type="NCBI Taxonomy" id="2791024"/>
    <lineage>
        <taxon>Bacteria</taxon>
        <taxon>Pseudomonadati</taxon>
        <taxon>Pseudomonadota</taxon>
        <taxon>Alphaproteobacteria</taxon>
        <taxon>Hyphomicrobiales</taxon>
        <taxon>Methylobacteriaceae</taxon>
        <taxon>Microvirga</taxon>
    </lineage>
</organism>
<gene>
    <name evidence="2" type="ORF">I2H36_12535</name>
</gene>
<keyword evidence="1" id="KW-0812">Transmembrane</keyword>